<dbReference type="FunFam" id="2.130.10.10:FF:000132">
    <property type="entry name" value="DDB1- and CUL4-associated factor 13"/>
    <property type="match status" value="1"/>
</dbReference>
<dbReference type="SUPFAM" id="SSF50978">
    <property type="entry name" value="WD40 repeat-like"/>
    <property type="match status" value="1"/>
</dbReference>
<evidence type="ECO:0000256" key="2">
    <source>
        <dbReference type="ARBA" id="ARBA00005649"/>
    </source>
</evidence>
<sequence>MKVKMISRNPDEYMRETKRDIHKVKRNYDPSLHPLESAREYVRALNATKLDRVFAKPFIGNLEGHKDGVSCFAKHPTSLSYLCSGSYDGGIHVWHLPTRTSIRSFVAHEGYVRGITYTPSAEHFLSVGDDKTVKVWKSQTDELDDIPVNTILSRTILTGISHHRSESIFATCGEVCSLWDETRNEPLKQLKWGVDTLHSIEFNPVETSLLASCASDRSIIFYDVRDANPLRKMVMTHRPNKISWNPMEAFNFTVANEDYNLYTFDSRRLKRPVKIHRDHISAVLDVDYSPTGKEFVSGSYDKTIRIYNAHKEHSREIYHTKRMQRVTCVGWCLDNKYIFSGSDEMNIRLWKARASEKIGALRPRERSALNYAETLKEKYAAHPQIRRIANHRQVPKYIYNNMKKHRIINEKEKKKEHNRRIHSKPGAVPFVPETRKKVIREHE</sequence>
<dbReference type="Proteomes" id="UP001151699">
    <property type="component" value="Chromosome X"/>
</dbReference>
<dbReference type="InterPro" id="IPR051733">
    <property type="entry name" value="WD_repeat_DCAF13/WDSOF1"/>
</dbReference>
<dbReference type="InterPro" id="IPR007287">
    <property type="entry name" value="Sof1"/>
</dbReference>
<dbReference type="AlphaFoldDB" id="A0A9Q0S065"/>
<evidence type="ECO:0000256" key="5">
    <source>
        <dbReference type="ARBA" id="ARBA00023242"/>
    </source>
</evidence>
<gene>
    <name evidence="9" type="primary">DCAF13</name>
    <name evidence="9" type="ORF">Bhyg_11320</name>
</gene>
<keyword evidence="10" id="KW-1185">Reference proteome</keyword>
<feature type="repeat" description="WD" evidence="7">
    <location>
        <begin position="62"/>
        <end position="104"/>
    </location>
</feature>
<dbReference type="SMART" id="SM00320">
    <property type="entry name" value="WD40"/>
    <property type="match status" value="6"/>
</dbReference>
<comment type="similarity">
    <text evidence="2">Belongs to the WD repeat DCAF13/WDSOF1 family.</text>
</comment>
<name>A0A9Q0S065_9DIPT</name>
<dbReference type="PROSITE" id="PS50082">
    <property type="entry name" value="WD_REPEATS_2"/>
    <property type="match status" value="4"/>
</dbReference>
<evidence type="ECO:0000313" key="10">
    <source>
        <dbReference type="Proteomes" id="UP001151699"/>
    </source>
</evidence>
<accession>A0A9Q0S065</accession>
<comment type="subcellular location">
    <subcellularLocation>
        <location evidence="1">Nucleus</location>
        <location evidence="1">Nucleolus</location>
    </subcellularLocation>
</comment>
<evidence type="ECO:0000256" key="6">
    <source>
        <dbReference type="ARBA" id="ARBA00023274"/>
    </source>
</evidence>
<reference evidence="9" key="1">
    <citation type="submission" date="2022-07" db="EMBL/GenBank/DDBJ databases">
        <authorList>
            <person name="Trinca V."/>
            <person name="Uliana J.V.C."/>
            <person name="Torres T.T."/>
            <person name="Ward R.J."/>
            <person name="Monesi N."/>
        </authorList>
    </citation>
    <scope>NUCLEOTIDE SEQUENCE</scope>
    <source>
        <strain evidence="9">HSMRA1968</strain>
        <tissue evidence="9">Whole embryos</tissue>
    </source>
</reference>
<feature type="repeat" description="WD" evidence="7">
    <location>
        <begin position="319"/>
        <end position="360"/>
    </location>
</feature>
<dbReference type="PROSITE" id="PS50294">
    <property type="entry name" value="WD_REPEATS_REGION"/>
    <property type="match status" value="3"/>
</dbReference>
<evidence type="ECO:0000256" key="7">
    <source>
        <dbReference type="PROSITE-ProRule" id="PRU00221"/>
    </source>
</evidence>
<dbReference type="InterPro" id="IPR015943">
    <property type="entry name" value="WD40/YVTN_repeat-like_dom_sf"/>
</dbReference>
<dbReference type="Pfam" id="PF04158">
    <property type="entry name" value="Sof1"/>
    <property type="match status" value="1"/>
</dbReference>
<keyword evidence="3 7" id="KW-0853">WD repeat</keyword>
<comment type="caution">
    <text evidence="9">The sequence shown here is derived from an EMBL/GenBank/DDBJ whole genome shotgun (WGS) entry which is preliminary data.</text>
</comment>
<dbReference type="GO" id="GO:0000462">
    <property type="term" value="P:maturation of SSU-rRNA from tricistronic rRNA transcript (SSU-rRNA, 5.8S rRNA, LSU-rRNA)"/>
    <property type="evidence" value="ECO:0007669"/>
    <property type="project" value="TreeGrafter"/>
</dbReference>
<feature type="repeat" description="WD" evidence="7">
    <location>
        <begin position="276"/>
        <end position="308"/>
    </location>
</feature>
<keyword evidence="6" id="KW-0687">Ribonucleoprotein</keyword>
<dbReference type="OrthoDB" id="10249065at2759"/>
<protein>
    <submittedName>
        <fullName evidence="9">DDB1- and CUL4-associated factor 13</fullName>
    </submittedName>
</protein>
<organism evidence="9 10">
    <name type="scientific">Pseudolycoriella hygida</name>
    <dbReference type="NCBI Taxonomy" id="35572"/>
    <lineage>
        <taxon>Eukaryota</taxon>
        <taxon>Metazoa</taxon>
        <taxon>Ecdysozoa</taxon>
        <taxon>Arthropoda</taxon>
        <taxon>Hexapoda</taxon>
        <taxon>Insecta</taxon>
        <taxon>Pterygota</taxon>
        <taxon>Neoptera</taxon>
        <taxon>Endopterygota</taxon>
        <taxon>Diptera</taxon>
        <taxon>Nematocera</taxon>
        <taxon>Sciaroidea</taxon>
        <taxon>Sciaridae</taxon>
        <taxon>Pseudolycoriella</taxon>
    </lineage>
</organism>
<dbReference type="PANTHER" id="PTHR22851:SF0">
    <property type="entry name" value="DDB1- AND CUL4-ASSOCIATED FACTOR 13"/>
    <property type="match status" value="1"/>
</dbReference>
<evidence type="ECO:0000259" key="8">
    <source>
        <dbReference type="Pfam" id="PF04158"/>
    </source>
</evidence>
<feature type="repeat" description="WD" evidence="7">
    <location>
        <begin position="105"/>
        <end position="146"/>
    </location>
</feature>
<keyword evidence="5" id="KW-0539">Nucleus</keyword>
<evidence type="ECO:0000256" key="1">
    <source>
        <dbReference type="ARBA" id="ARBA00004604"/>
    </source>
</evidence>
<dbReference type="InterPro" id="IPR001680">
    <property type="entry name" value="WD40_rpt"/>
</dbReference>
<proteinExistence type="inferred from homology"/>
<dbReference type="GO" id="GO:0032040">
    <property type="term" value="C:small-subunit processome"/>
    <property type="evidence" value="ECO:0007669"/>
    <property type="project" value="TreeGrafter"/>
</dbReference>
<evidence type="ECO:0000256" key="4">
    <source>
        <dbReference type="ARBA" id="ARBA00022737"/>
    </source>
</evidence>
<evidence type="ECO:0000313" key="9">
    <source>
        <dbReference type="EMBL" id="KAJ6638583.1"/>
    </source>
</evidence>
<dbReference type="Gene3D" id="2.130.10.10">
    <property type="entry name" value="YVTN repeat-like/Quinoprotein amine dehydrogenase"/>
    <property type="match status" value="2"/>
</dbReference>
<keyword evidence="4" id="KW-0677">Repeat</keyword>
<dbReference type="PANTHER" id="PTHR22851">
    <property type="entry name" value="U3 SMALL NUCLEOLAR RNA U3 SNORNA ASSOCIATED PROTEIN"/>
    <property type="match status" value="1"/>
</dbReference>
<dbReference type="InterPro" id="IPR036322">
    <property type="entry name" value="WD40_repeat_dom_sf"/>
</dbReference>
<feature type="domain" description="Sof1-like protein" evidence="8">
    <location>
        <begin position="352"/>
        <end position="438"/>
    </location>
</feature>
<evidence type="ECO:0000256" key="3">
    <source>
        <dbReference type="ARBA" id="ARBA00022574"/>
    </source>
</evidence>
<dbReference type="Pfam" id="PF00400">
    <property type="entry name" value="WD40"/>
    <property type="match status" value="4"/>
</dbReference>
<dbReference type="EMBL" id="WJQU01000003">
    <property type="protein sequence ID" value="KAJ6638583.1"/>
    <property type="molecule type" value="Genomic_DNA"/>
</dbReference>
<dbReference type="CDD" id="cd00200">
    <property type="entry name" value="WD40"/>
    <property type="match status" value="1"/>
</dbReference>